<evidence type="ECO:0000256" key="1">
    <source>
        <dbReference type="SAM" id="Phobius"/>
    </source>
</evidence>
<keyword evidence="1" id="KW-0472">Membrane</keyword>
<feature type="transmembrane region" description="Helical" evidence="1">
    <location>
        <begin position="21"/>
        <end position="43"/>
    </location>
</feature>
<proteinExistence type="predicted"/>
<protein>
    <submittedName>
        <fullName evidence="2">Uncharacterized protein</fullName>
    </submittedName>
</protein>
<keyword evidence="1" id="KW-0812">Transmembrane</keyword>
<sequence length="86" mass="9935">MKITKEIAFNTLIKFSKNSMTLGYIFLAFALFPFWHEIVAVLLDWKPAAEADFELNKYFYYNCVCIAASLFFALSAGIVLRFMTDE</sequence>
<reference evidence="2 3" key="1">
    <citation type="journal article" date="2011" name="J. Bacteriol.">
        <title>Complete genome sequence of the polycyclic aromatic hydrocarbon-degrading bacterium Alteromonas sp. strain SN2.</title>
        <authorList>
            <person name="Jin H.M."/>
            <person name="Jeong H."/>
            <person name="Moon E.J."/>
            <person name="Math R.K."/>
            <person name="Lee K."/>
            <person name="Kim H.J."/>
            <person name="Jeon C.O."/>
            <person name="Oh T.K."/>
            <person name="Kim J.F."/>
        </authorList>
    </citation>
    <scope>NUCLEOTIDE SEQUENCE [LARGE SCALE GENOMIC DNA]</scope>
    <source>
        <strain evidence="3">JCM 17741 / KACC 18427 / KCTC 11700BP / SN2</strain>
    </source>
</reference>
<dbReference type="AlphaFoldDB" id="F5Z5G5"/>
<dbReference type="EMBL" id="CP002339">
    <property type="protein sequence ID" value="AEF04891.1"/>
    <property type="molecule type" value="Genomic_DNA"/>
</dbReference>
<accession>F5Z5G5</accession>
<feature type="transmembrane region" description="Helical" evidence="1">
    <location>
        <begin position="58"/>
        <end position="80"/>
    </location>
</feature>
<keyword evidence="1" id="KW-1133">Transmembrane helix</keyword>
<evidence type="ECO:0000313" key="3">
    <source>
        <dbReference type="Proteomes" id="UP000000683"/>
    </source>
</evidence>
<dbReference type="RefSeq" id="WP_013785812.1">
    <property type="nucleotide sequence ID" value="NC_015554.1"/>
</dbReference>
<dbReference type="KEGG" id="alt:ambt_16930"/>
<dbReference type="HOGENOM" id="CLU_2520302_0_0_6"/>
<dbReference type="Proteomes" id="UP000000683">
    <property type="component" value="Chromosome"/>
</dbReference>
<dbReference type="OrthoDB" id="9863278at2"/>
<organism evidence="2 3">
    <name type="scientific">Alteromonas naphthalenivorans</name>
    <dbReference type="NCBI Taxonomy" id="715451"/>
    <lineage>
        <taxon>Bacteria</taxon>
        <taxon>Pseudomonadati</taxon>
        <taxon>Pseudomonadota</taxon>
        <taxon>Gammaproteobacteria</taxon>
        <taxon>Alteromonadales</taxon>
        <taxon>Alteromonadaceae</taxon>
        <taxon>Alteromonas/Salinimonas group</taxon>
        <taxon>Alteromonas</taxon>
    </lineage>
</organism>
<gene>
    <name evidence="2" type="ordered locus">ambt_16930</name>
</gene>
<name>F5Z5G5_ALTNA</name>
<evidence type="ECO:0000313" key="2">
    <source>
        <dbReference type="EMBL" id="AEF04891.1"/>
    </source>
</evidence>
<keyword evidence="3" id="KW-1185">Reference proteome</keyword>